<proteinExistence type="predicted"/>
<dbReference type="Pfam" id="PF00024">
    <property type="entry name" value="PAN_1"/>
    <property type="match status" value="1"/>
</dbReference>
<dbReference type="SMART" id="SM00223">
    <property type="entry name" value="APPLE"/>
    <property type="match status" value="1"/>
</dbReference>
<reference evidence="4 5" key="1">
    <citation type="submission" date="2016-07" db="EMBL/GenBank/DDBJ databases">
        <title>Draft Genome Sequence of Methylobrevis pamukkalensis PK2.</title>
        <authorList>
            <person name="Vasilenko O.V."/>
            <person name="Doronina N.V."/>
            <person name="Shmareva M.N."/>
            <person name="Tarlachkov S.V."/>
            <person name="Mustakhimov I."/>
            <person name="Trotsenko Y.A."/>
        </authorList>
    </citation>
    <scope>NUCLEOTIDE SEQUENCE [LARGE SCALE GENOMIC DNA]</scope>
    <source>
        <strain evidence="4 5">PK2</strain>
    </source>
</reference>
<evidence type="ECO:0000256" key="2">
    <source>
        <dbReference type="ARBA" id="ARBA00023157"/>
    </source>
</evidence>
<dbReference type="GO" id="GO:0006508">
    <property type="term" value="P:proteolysis"/>
    <property type="evidence" value="ECO:0007669"/>
    <property type="project" value="InterPro"/>
</dbReference>
<feature type="domain" description="Apple" evidence="3">
    <location>
        <begin position="6"/>
        <end position="90"/>
    </location>
</feature>
<protein>
    <submittedName>
        <fullName evidence="4">PAN domain protein</fullName>
    </submittedName>
</protein>
<gene>
    <name evidence="4" type="ORF">A6302_03624</name>
</gene>
<keyword evidence="5" id="KW-1185">Reference proteome</keyword>
<dbReference type="EMBL" id="MCRJ01000111">
    <property type="protein sequence ID" value="ODN69086.1"/>
    <property type="molecule type" value="Genomic_DNA"/>
</dbReference>
<dbReference type="InterPro" id="IPR000177">
    <property type="entry name" value="Apple"/>
</dbReference>
<dbReference type="Pfam" id="PF14295">
    <property type="entry name" value="PAN_4"/>
    <property type="match status" value="1"/>
</dbReference>
<name>A0A1E3GZU6_9HYPH</name>
<evidence type="ECO:0000313" key="4">
    <source>
        <dbReference type="EMBL" id="ODN69086.1"/>
    </source>
</evidence>
<dbReference type="CDD" id="cd01100">
    <property type="entry name" value="APPLE_Factor_XI_like"/>
    <property type="match status" value="2"/>
</dbReference>
<comment type="caution">
    <text evidence="4">The sequence shown here is derived from an EMBL/GenBank/DDBJ whole genome shotgun (WGS) entry which is preliminary data.</text>
</comment>
<accession>A0A1E3GZU6</accession>
<dbReference type="SUPFAM" id="SSF57414">
    <property type="entry name" value="Hairpin loop containing domain-like"/>
    <property type="match status" value="1"/>
</dbReference>
<dbReference type="PROSITE" id="PS50948">
    <property type="entry name" value="PAN"/>
    <property type="match status" value="1"/>
</dbReference>
<keyword evidence="2" id="KW-1015">Disulfide bond</keyword>
<dbReference type="GO" id="GO:0005576">
    <property type="term" value="C:extracellular region"/>
    <property type="evidence" value="ECO:0007669"/>
    <property type="project" value="InterPro"/>
</dbReference>
<evidence type="ECO:0000259" key="3">
    <source>
        <dbReference type="PROSITE" id="PS50948"/>
    </source>
</evidence>
<dbReference type="Gene3D" id="3.50.4.10">
    <property type="entry name" value="Hepatocyte Growth Factor"/>
    <property type="match status" value="2"/>
</dbReference>
<dbReference type="RefSeq" id="WP_083255840.1">
    <property type="nucleotide sequence ID" value="NZ_MCRJ01000111.1"/>
</dbReference>
<dbReference type="OrthoDB" id="1522627at2"/>
<dbReference type="Proteomes" id="UP000094622">
    <property type="component" value="Unassembled WGS sequence"/>
</dbReference>
<evidence type="ECO:0000256" key="1">
    <source>
        <dbReference type="ARBA" id="ARBA00022737"/>
    </source>
</evidence>
<keyword evidence="1" id="KW-0677">Repeat</keyword>
<evidence type="ECO:0000313" key="5">
    <source>
        <dbReference type="Proteomes" id="UP000094622"/>
    </source>
</evidence>
<organism evidence="4 5">
    <name type="scientific">Methylobrevis pamukkalensis</name>
    <dbReference type="NCBI Taxonomy" id="1439726"/>
    <lineage>
        <taxon>Bacteria</taxon>
        <taxon>Pseudomonadati</taxon>
        <taxon>Pseudomonadota</taxon>
        <taxon>Alphaproteobacteria</taxon>
        <taxon>Hyphomicrobiales</taxon>
        <taxon>Pleomorphomonadaceae</taxon>
        <taxon>Methylobrevis</taxon>
    </lineage>
</organism>
<dbReference type="AlphaFoldDB" id="A0A1E3GZU6"/>
<sequence>MIESYTRRPDRIAVYTGLDFFGSDLDSARTADLVGCAALCLERGEGCRAFTFNADERVVRGPNCFLKSDSRSADGNAVAMSGVMLRRSDPDPAPIVVGAIDPKLGLLKDTDLPGADLTGRPHAKATTAQACRLACVADDTCQAFTWIKDRKQCWLKAAAVNSRFVPGLTSGIKTTMRYVPIKIIPLDR</sequence>
<dbReference type="InterPro" id="IPR003609">
    <property type="entry name" value="Pan_app"/>
</dbReference>